<dbReference type="AlphaFoldDB" id="A0AAN7XT32"/>
<reference evidence="2 3" key="2">
    <citation type="journal article" date="2023" name="Mol. Biol. Evol.">
        <title>Genomics of Secondarily Temperate Adaptation in the Only Non-Antarctic Icefish.</title>
        <authorList>
            <person name="Rivera-Colon A.G."/>
            <person name="Rayamajhi N."/>
            <person name="Minhas B.F."/>
            <person name="Madrigal G."/>
            <person name="Bilyk K.T."/>
            <person name="Yoon V."/>
            <person name="Hune M."/>
            <person name="Gregory S."/>
            <person name="Cheng C.H.C."/>
            <person name="Catchen J.M."/>
        </authorList>
    </citation>
    <scope>NUCLEOTIDE SEQUENCE [LARGE SCALE GENOMIC DNA]</scope>
    <source>
        <strain evidence="2">JMC-PN-2008</strain>
    </source>
</reference>
<evidence type="ECO:0000313" key="3">
    <source>
        <dbReference type="Proteomes" id="UP001346869"/>
    </source>
</evidence>
<feature type="compositionally biased region" description="Low complexity" evidence="1">
    <location>
        <begin position="59"/>
        <end position="71"/>
    </location>
</feature>
<organism evidence="2 3">
    <name type="scientific">Eleginops maclovinus</name>
    <name type="common">Patagonian blennie</name>
    <name type="synonym">Eleginus maclovinus</name>
    <dbReference type="NCBI Taxonomy" id="56733"/>
    <lineage>
        <taxon>Eukaryota</taxon>
        <taxon>Metazoa</taxon>
        <taxon>Chordata</taxon>
        <taxon>Craniata</taxon>
        <taxon>Vertebrata</taxon>
        <taxon>Euteleostomi</taxon>
        <taxon>Actinopterygii</taxon>
        <taxon>Neopterygii</taxon>
        <taxon>Teleostei</taxon>
        <taxon>Neoteleostei</taxon>
        <taxon>Acanthomorphata</taxon>
        <taxon>Eupercaria</taxon>
        <taxon>Perciformes</taxon>
        <taxon>Notothenioidei</taxon>
        <taxon>Eleginopidae</taxon>
        <taxon>Eleginops</taxon>
    </lineage>
</organism>
<keyword evidence="3" id="KW-1185">Reference proteome</keyword>
<comment type="caution">
    <text evidence="2">The sequence shown here is derived from an EMBL/GenBank/DDBJ whole genome shotgun (WGS) entry which is preliminary data.</text>
</comment>
<name>A0AAN7XT32_ELEMC</name>
<evidence type="ECO:0000313" key="2">
    <source>
        <dbReference type="EMBL" id="KAK5869373.1"/>
    </source>
</evidence>
<sequence>MWKRGARSSALDRAQALLSAKRSGGGAAGSVRGSAGSLHSDAVGGSVKARSSSPHTHALLSDVSDLSSVSSAPEPGADTMLTSAAASQGEGHPTKDLRPPSSLGEEGTGS</sequence>
<reference evidence="2 3" key="1">
    <citation type="journal article" date="2023" name="Genes (Basel)">
        <title>Chromosome-Level Genome Assembly and Circadian Gene Repertoire of the Patagonia Blennie Eleginops maclovinus-The Closest Ancestral Proxy of Antarctic Cryonotothenioids.</title>
        <authorList>
            <person name="Cheng C.C."/>
            <person name="Rivera-Colon A.G."/>
            <person name="Minhas B.F."/>
            <person name="Wilson L."/>
            <person name="Rayamajhi N."/>
            <person name="Vargas-Chacoff L."/>
            <person name="Catchen J.M."/>
        </authorList>
    </citation>
    <scope>NUCLEOTIDE SEQUENCE [LARGE SCALE GENOMIC DNA]</scope>
    <source>
        <strain evidence="2">JMC-PN-2008</strain>
    </source>
</reference>
<gene>
    <name evidence="2" type="ORF">PBY51_024096</name>
</gene>
<accession>A0AAN7XT32</accession>
<dbReference type="Proteomes" id="UP001346869">
    <property type="component" value="Unassembled WGS sequence"/>
</dbReference>
<proteinExistence type="predicted"/>
<evidence type="ECO:0000256" key="1">
    <source>
        <dbReference type="SAM" id="MobiDB-lite"/>
    </source>
</evidence>
<feature type="region of interest" description="Disordered" evidence="1">
    <location>
        <begin position="19"/>
        <end position="110"/>
    </location>
</feature>
<protein>
    <submittedName>
        <fullName evidence="2">Uncharacterized protein</fullName>
    </submittedName>
</protein>
<feature type="compositionally biased region" description="Low complexity" evidence="1">
    <location>
        <begin position="29"/>
        <end position="38"/>
    </location>
</feature>
<dbReference type="EMBL" id="JAUZQC010000006">
    <property type="protein sequence ID" value="KAK5869373.1"/>
    <property type="molecule type" value="Genomic_DNA"/>
</dbReference>